<accession>A0A0E9PUM1</accession>
<dbReference type="EMBL" id="GBXM01100363">
    <property type="protein sequence ID" value="JAH08214.1"/>
    <property type="molecule type" value="Transcribed_RNA"/>
</dbReference>
<reference evidence="1" key="2">
    <citation type="journal article" date="2015" name="Fish Shellfish Immunol.">
        <title>Early steps in the European eel (Anguilla anguilla)-Vibrio vulnificus interaction in the gills: Role of the RtxA13 toxin.</title>
        <authorList>
            <person name="Callol A."/>
            <person name="Pajuelo D."/>
            <person name="Ebbesson L."/>
            <person name="Teles M."/>
            <person name="MacKenzie S."/>
            <person name="Amaro C."/>
        </authorList>
    </citation>
    <scope>NUCLEOTIDE SEQUENCE</scope>
</reference>
<organism evidence="1">
    <name type="scientific">Anguilla anguilla</name>
    <name type="common">European freshwater eel</name>
    <name type="synonym">Muraena anguilla</name>
    <dbReference type="NCBI Taxonomy" id="7936"/>
    <lineage>
        <taxon>Eukaryota</taxon>
        <taxon>Metazoa</taxon>
        <taxon>Chordata</taxon>
        <taxon>Craniata</taxon>
        <taxon>Vertebrata</taxon>
        <taxon>Euteleostomi</taxon>
        <taxon>Actinopterygii</taxon>
        <taxon>Neopterygii</taxon>
        <taxon>Teleostei</taxon>
        <taxon>Anguilliformes</taxon>
        <taxon>Anguillidae</taxon>
        <taxon>Anguilla</taxon>
    </lineage>
</organism>
<proteinExistence type="predicted"/>
<protein>
    <submittedName>
        <fullName evidence="1">Uncharacterized protein</fullName>
    </submittedName>
</protein>
<name>A0A0E9PUM1_ANGAN</name>
<evidence type="ECO:0000313" key="1">
    <source>
        <dbReference type="EMBL" id="JAH08214.1"/>
    </source>
</evidence>
<sequence length="15" mass="1652">MVVTTVLECWMAGLV</sequence>
<reference evidence="1" key="1">
    <citation type="submission" date="2014-11" db="EMBL/GenBank/DDBJ databases">
        <authorList>
            <person name="Amaro Gonzalez C."/>
        </authorList>
    </citation>
    <scope>NUCLEOTIDE SEQUENCE</scope>
</reference>